<protein>
    <submittedName>
        <fullName evidence="2">Uncharacterized protein</fullName>
    </submittedName>
</protein>
<evidence type="ECO:0000313" key="2">
    <source>
        <dbReference type="EMBL" id="AOS95839.1"/>
    </source>
</evidence>
<dbReference type="EMBL" id="CP014143">
    <property type="protein sequence ID" value="AOS95839.1"/>
    <property type="molecule type" value="Genomic_DNA"/>
</dbReference>
<evidence type="ECO:0000313" key="3">
    <source>
        <dbReference type="Proteomes" id="UP000095672"/>
    </source>
</evidence>
<sequence length="114" mass="12658">MKLIGSKMESDFRDELTRSNDALQDSGSMLRKALEAGGHEPKNAYILHWVPEQCEGLYTVLIGGSYIVKVEVDKCDKSKPPIVERSELKSYLNGLSKMNQVRLAVAQDLACAKT</sequence>
<keyword evidence="3" id="KW-1185">Reference proteome</keyword>
<name>A0A1C9W3W0_9GAMM</name>
<dbReference type="AlphaFoldDB" id="A0A1C9W3W0"/>
<organism evidence="2 3">
    <name type="scientific">Microbulbifer aggregans</name>
    <dbReference type="NCBI Taxonomy" id="1769779"/>
    <lineage>
        <taxon>Bacteria</taxon>
        <taxon>Pseudomonadati</taxon>
        <taxon>Pseudomonadota</taxon>
        <taxon>Gammaproteobacteria</taxon>
        <taxon>Cellvibrionales</taxon>
        <taxon>Microbulbiferaceae</taxon>
        <taxon>Microbulbifer</taxon>
    </lineage>
</organism>
<proteinExistence type="predicted"/>
<dbReference type="Proteomes" id="UP000095672">
    <property type="component" value="Chromosome"/>
</dbReference>
<accession>A0A1C9W3W0</accession>
<feature type="region of interest" description="Disordered" evidence="1">
    <location>
        <begin position="1"/>
        <end position="20"/>
    </location>
</feature>
<evidence type="ECO:0000256" key="1">
    <source>
        <dbReference type="SAM" id="MobiDB-lite"/>
    </source>
</evidence>
<gene>
    <name evidence="2" type="ORF">AUP74_00368</name>
</gene>
<feature type="compositionally biased region" description="Basic and acidic residues" evidence="1">
    <location>
        <begin position="8"/>
        <end position="18"/>
    </location>
</feature>
<dbReference type="KEGG" id="micc:AUP74_00368"/>
<reference evidence="3" key="1">
    <citation type="submission" date="2016-01" db="EMBL/GenBank/DDBJ databases">
        <title>Complete genome sequence of Microbulbifer sp. CCB-MM1, a halophile isolated from Matang Mangrove Forest, Perak.</title>
        <authorList>
            <person name="Moh T.H."/>
            <person name="Dinesh B."/>
            <person name="Lau N.-S."/>
            <person name="Go F."/>
            <person name="Alexander Chong S.-C."/>
        </authorList>
    </citation>
    <scope>NUCLEOTIDE SEQUENCE [LARGE SCALE GENOMIC DNA]</scope>
    <source>
        <strain evidence="3">CCB-MM1</strain>
    </source>
</reference>